<dbReference type="Proteomes" id="UP000481153">
    <property type="component" value="Unassembled WGS sequence"/>
</dbReference>
<evidence type="ECO:0000256" key="1">
    <source>
        <dbReference type="ARBA" id="ARBA00022723"/>
    </source>
</evidence>
<dbReference type="InterPro" id="IPR035892">
    <property type="entry name" value="C2_domain_sf"/>
</dbReference>
<reference evidence="4 5" key="1">
    <citation type="submission" date="2019-07" db="EMBL/GenBank/DDBJ databases">
        <title>Genomics analysis of Aphanomyces spp. identifies a new class of oomycete effector associated with host adaptation.</title>
        <authorList>
            <person name="Gaulin E."/>
        </authorList>
    </citation>
    <scope>NUCLEOTIDE SEQUENCE [LARGE SCALE GENOMIC DNA]</scope>
    <source>
        <strain evidence="4 5">ATCC 201684</strain>
    </source>
</reference>
<dbReference type="AlphaFoldDB" id="A0A6G0XN71"/>
<organism evidence="4 5">
    <name type="scientific">Aphanomyces euteiches</name>
    <dbReference type="NCBI Taxonomy" id="100861"/>
    <lineage>
        <taxon>Eukaryota</taxon>
        <taxon>Sar</taxon>
        <taxon>Stramenopiles</taxon>
        <taxon>Oomycota</taxon>
        <taxon>Saprolegniomycetes</taxon>
        <taxon>Saprolegniales</taxon>
        <taxon>Verrucalvaceae</taxon>
        <taxon>Aphanomyces</taxon>
    </lineage>
</organism>
<dbReference type="OrthoDB" id="270970at2759"/>
<dbReference type="GO" id="GO:0016020">
    <property type="term" value="C:membrane"/>
    <property type="evidence" value="ECO:0007669"/>
    <property type="project" value="InterPro"/>
</dbReference>
<gene>
    <name evidence="4" type="ORF">Ae201684_003037</name>
</gene>
<dbReference type="SUPFAM" id="SSF49562">
    <property type="entry name" value="C2 domain (Calcium/lipid-binding domain, CaLB)"/>
    <property type="match status" value="1"/>
</dbReference>
<protein>
    <recommendedName>
        <fullName evidence="3">C2 domain-containing protein</fullName>
    </recommendedName>
</protein>
<dbReference type="InterPro" id="IPR000008">
    <property type="entry name" value="C2_dom"/>
</dbReference>
<evidence type="ECO:0000313" key="5">
    <source>
        <dbReference type="Proteomes" id="UP000481153"/>
    </source>
</evidence>
<evidence type="ECO:0000256" key="2">
    <source>
        <dbReference type="ARBA" id="ARBA00022837"/>
    </source>
</evidence>
<dbReference type="VEuPathDB" id="FungiDB:AeMF1_000841"/>
<sequence>MATEPLWVVAVSLIKATDLPIADPALTGGSCDPYVTILCLNHSKSSSCIPKTLNPEWYEETFQFKVPQSHLNTSLLLKVWDSDAIGSDELLGTVEVPLGNLPRGRQPEVETVAYPIRLEAGFAKQQVNPHVFLTVEILSEAQANEKIRHEVWENERVNMLRTSWGKEHLQANDRKHWSSENGYSSSDSFEAITPTVPAGYKATDSWHYIKAMGDEDGWVYASSFNGPWYKKKSVRTVVRRRRWVNFYEKEVELAENEF</sequence>
<keyword evidence="5" id="KW-1185">Reference proteome</keyword>
<keyword evidence="2" id="KW-0106">Calcium</keyword>
<dbReference type="SMART" id="SM00239">
    <property type="entry name" value="C2"/>
    <property type="match status" value="1"/>
</dbReference>
<dbReference type="Gene3D" id="2.60.40.150">
    <property type="entry name" value="C2 domain"/>
    <property type="match status" value="1"/>
</dbReference>
<evidence type="ECO:0000259" key="3">
    <source>
        <dbReference type="PROSITE" id="PS50004"/>
    </source>
</evidence>
<dbReference type="PANTHER" id="PTHR45911">
    <property type="entry name" value="C2 DOMAIN-CONTAINING PROTEIN"/>
    <property type="match status" value="1"/>
</dbReference>
<feature type="domain" description="C2" evidence="3">
    <location>
        <begin position="1"/>
        <end position="111"/>
    </location>
</feature>
<evidence type="ECO:0000313" key="4">
    <source>
        <dbReference type="EMBL" id="KAF0741845.1"/>
    </source>
</evidence>
<dbReference type="SMART" id="SM00694">
    <property type="entry name" value="DysFC"/>
    <property type="match status" value="1"/>
</dbReference>
<dbReference type="CDD" id="cd00030">
    <property type="entry name" value="C2"/>
    <property type="match status" value="1"/>
</dbReference>
<accession>A0A6G0XN71</accession>
<dbReference type="InterPro" id="IPR006614">
    <property type="entry name" value="Peroxin/Ferlin"/>
</dbReference>
<comment type="caution">
    <text evidence="4">The sequence shown here is derived from an EMBL/GenBank/DDBJ whole genome shotgun (WGS) entry which is preliminary data.</text>
</comment>
<dbReference type="PROSITE" id="PS50004">
    <property type="entry name" value="C2"/>
    <property type="match status" value="1"/>
</dbReference>
<dbReference type="EMBL" id="VJMJ01000034">
    <property type="protein sequence ID" value="KAF0741845.1"/>
    <property type="molecule type" value="Genomic_DNA"/>
</dbReference>
<dbReference type="Pfam" id="PF00168">
    <property type="entry name" value="C2"/>
    <property type="match status" value="1"/>
</dbReference>
<dbReference type="GO" id="GO:0046872">
    <property type="term" value="F:metal ion binding"/>
    <property type="evidence" value="ECO:0007669"/>
    <property type="project" value="UniProtKB-KW"/>
</dbReference>
<keyword evidence="1" id="KW-0479">Metal-binding</keyword>
<dbReference type="PANTHER" id="PTHR45911:SF7">
    <property type="entry name" value="C2 DOMAIN-CONTAINING PROTEIN"/>
    <property type="match status" value="1"/>
</dbReference>
<proteinExistence type="predicted"/>
<name>A0A6G0XN71_9STRA</name>